<keyword evidence="2" id="KW-1133">Transmembrane helix</keyword>
<keyword evidence="4" id="KW-1185">Reference proteome</keyword>
<protein>
    <recommendedName>
        <fullName evidence="5">Coiled-coil protein</fullName>
    </recommendedName>
</protein>
<evidence type="ECO:0000313" key="4">
    <source>
        <dbReference type="Proteomes" id="UP001597111"/>
    </source>
</evidence>
<dbReference type="AlphaFoldDB" id="A0ABD6B2M2"/>
<comment type="caution">
    <text evidence="3">The sequence shown here is derived from an EMBL/GenBank/DDBJ whole genome shotgun (WGS) entry which is preliminary data.</text>
</comment>
<name>A0ABD6B2M2_9EURY</name>
<feature type="non-terminal residue" evidence="3">
    <location>
        <position position="536"/>
    </location>
</feature>
<dbReference type="RefSeq" id="WP_379817797.1">
    <property type="nucleotide sequence ID" value="NZ_JBHUDH010000008.1"/>
</dbReference>
<keyword evidence="2" id="KW-0812">Transmembrane</keyword>
<organism evidence="3 4">
    <name type="scientific">Halolamina salina</name>
    <dbReference type="NCBI Taxonomy" id="1220023"/>
    <lineage>
        <taxon>Archaea</taxon>
        <taxon>Methanobacteriati</taxon>
        <taxon>Methanobacteriota</taxon>
        <taxon>Stenosarchaea group</taxon>
        <taxon>Halobacteria</taxon>
        <taxon>Halobacteriales</taxon>
        <taxon>Haloferacaceae</taxon>
    </lineage>
</organism>
<keyword evidence="2" id="KW-0472">Membrane</keyword>
<keyword evidence="1" id="KW-0175">Coiled coil</keyword>
<evidence type="ECO:0000313" key="3">
    <source>
        <dbReference type="EMBL" id="MFD1524895.1"/>
    </source>
</evidence>
<reference evidence="3 4" key="1">
    <citation type="journal article" date="2019" name="Int. J. Syst. Evol. Microbiol.">
        <title>The Global Catalogue of Microorganisms (GCM) 10K type strain sequencing project: providing services to taxonomists for standard genome sequencing and annotation.</title>
        <authorList>
            <consortium name="The Broad Institute Genomics Platform"/>
            <consortium name="The Broad Institute Genome Sequencing Center for Infectious Disease"/>
            <person name="Wu L."/>
            <person name="Ma J."/>
        </authorList>
    </citation>
    <scope>NUCLEOTIDE SEQUENCE [LARGE SCALE GENOMIC DNA]</scope>
    <source>
        <strain evidence="3 4">CGMCC 1.12285</strain>
    </source>
</reference>
<gene>
    <name evidence="3" type="ORF">ACFR9S_01085</name>
</gene>
<feature type="transmembrane region" description="Helical" evidence="2">
    <location>
        <begin position="35"/>
        <end position="54"/>
    </location>
</feature>
<evidence type="ECO:0000256" key="2">
    <source>
        <dbReference type="SAM" id="Phobius"/>
    </source>
</evidence>
<proteinExistence type="predicted"/>
<sequence>MKRQYRAALGIAGIVLATTALGVAAFLYFGSTLGVYAVGIGAPVVVVVAIGLYVRGTVARRNTTEGEFTRSMAESVASSFREELARLDRLDRDYPRWGATEVKTDAKHLADSFESAGIDVDVDDGSFRIESVEGVHKLEELDDDVEAFSESVAASFAAFAREEVDRSREAADEVQSEFLDETDDPFESVSTAVPDGDPPEVSAAERTIERSRDATREVFDRAIDRIERTLGEYGGDRASLRQQFDSIRGHLEVGEWESATEKLERARERVERSTAEEFSADREALVSLLDAIDDAEIDPYLTEDQRDRIATVRRQLEEMESALSTDQLESASADVRRVAIDVVSTLRSDLEAADDTIESSDVPSEFYTTPDAVYTDYVEELRSADDLGAFTQRWEAATEELLDALDAREGKAAVADSYDIVSERIEEALRKQGEVAGDDLPVKEPERFFELYAQDEPGVTFDERRGVLVSGGSGETYDLDVTAELSDTSAAVDEVTVELDGENATERETAAIGTSATVTFDDVPYGSYTVTASVPA</sequence>
<evidence type="ECO:0000256" key="1">
    <source>
        <dbReference type="SAM" id="Coils"/>
    </source>
</evidence>
<evidence type="ECO:0008006" key="5">
    <source>
        <dbReference type="Google" id="ProtNLM"/>
    </source>
</evidence>
<dbReference type="EMBL" id="JBHUDH010000008">
    <property type="protein sequence ID" value="MFD1524895.1"/>
    <property type="molecule type" value="Genomic_DNA"/>
</dbReference>
<dbReference type="Proteomes" id="UP001597111">
    <property type="component" value="Unassembled WGS sequence"/>
</dbReference>
<feature type="coiled-coil region" evidence="1">
    <location>
        <begin position="302"/>
        <end position="329"/>
    </location>
</feature>
<feature type="transmembrane region" description="Helical" evidence="2">
    <location>
        <begin position="7"/>
        <end position="29"/>
    </location>
</feature>
<accession>A0ABD6B2M2</accession>